<evidence type="ECO:0000313" key="6">
    <source>
        <dbReference type="EMBL" id="PCJ26910.1"/>
    </source>
</evidence>
<feature type="transmembrane region" description="Helical" evidence="4">
    <location>
        <begin position="6"/>
        <end position="24"/>
    </location>
</feature>
<evidence type="ECO:0000256" key="2">
    <source>
        <dbReference type="ARBA" id="ARBA00023125"/>
    </source>
</evidence>
<name>A0A2A5B6D3_9GAMM</name>
<comment type="caution">
    <text evidence="6">The sequence shown here is derived from an EMBL/GenBank/DDBJ whole genome shotgun (WGS) entry which is preliminary data.</text>
</comment>
<dbReference type="InterPro" id="IPR009057">
    <property type="entry name" value="Homeodomain-like_sf"/>
</dbReference>
<keyword evidence="2" id="KW-0238">DNA-binding</keyword>
<reference evidence="7" key="1">
    <citation type="submission" date="2017-08" db="EMBL/GenBank/DDBJ databases">
        <title>A dynamic microbial community with high functional redundancy inhabits the cold, oxic subseafloor aquifer.</title>
        <authorList>
            <person name="Tully B.J."/>
            <person name="Wheat C.G."/>
            <person name="Glazer B.T."/>
            <person name="Huber J.A."/>
        </authorList>
    </citation>
    <scope>NUCLEOTIDE SEQUENCE [LARGE SCALE GENOMIC DNA]</scope>
</reference>
<evidence type="ECO:0000256" key="3">
    <source>
        <dbReference type="ARBA" id="ARBA00023163"/>
    </source>
</evidence>
<keyword evidence="3" id="KW-0804">Transcription</keyword>
<feature type="transmembrane region" description="Helical" evidence="4">
    <location>
        <begin position="92"/>
        <end position="110"/>
    </location>
</feature>
<evidence type="ECO:0000256" key="4">
    <source>
        <dbReference type="SAM" id="Phobius"/>
    </source>
</evidence>
<keyword evidence="4" id="KW-0812">Transmembrane</keyword>
<dbReference type="EMBL" id="NVVJ01000009">
    <property type="protein sequence ID" value="PCJ26910.1"/>
    <property type="molecule type" value="Genomic_DNA"/>
</dbReference>
<evidence type="ECO:0000256" key="1">
    <source>
        <dbReference type="ARBA" id="ARBA00023015"/>
    </source>
</evidence>
<evidence type="ECO:0000259" key="5">
    <source>
        <dbReference type="PROSITE" id="PS01124"/>
    </source>
</evidence>
<proteinExistence type="predicted"/>
<dbReference type="Gene3D" id="1.10.10.60">
    <property type="entry name" value="Homeodomain-like"/>
    <property type="match status" value="1"/>
</dbReference>
<dbReference type="InterPro" id="IPR020449">
    <property type="entry name" value="Tscrpt_reg_AraC-type_HTH"/>
</dbReference>
<protein>
    <recommendedName>
        <fullName evidence="5">HTH araC/xylS-type domain-containing protein</fullName>
    </recommendedName>
</protein>
<feature type="transmembrane region" description="Helical" evidence="4">
    <location>
        <begin position="195"/>
        <end position="215"/>
    </location>
</feature>
<dbReference type="GO" id="GO:0003700">
    <property type="term" value="F:DNA-binding transcription factor activity"/>
    <property type="evidence" value="ECO:0007669"/>
    <property type="project" value="InterPro"/>
</dbReference>
<evidence type="ECO:0000313" key="7">
    <source>
        <dbReference type="Proteomes" id="UP000218327"/>
    </source>
</evidence>
<accession>A0A2A5B6D3</accession>
<dbReference type="GO" id="GO:0043565">
    <property type="term" value="F:sequence-specific DNA binding"/>
    <property type="evidence" value="ECO:0007669"/>
    <property type="project" value="InterPro"/>
</dbReference>
<organism evidence="6 7">
    <name type="scientific">SAR86 cluster bacterium</name>
    <dbReference type="NCBI Taxonomy" id="2030880"/>
    <lineage>
        <taxon>Bacteria</taxon>
        <taxon>Pseudomonadati</taxon>
        <taxon>Pseudomonadota</taxon>
        <taxon>Gammaproteobacteria</taxon>
        <taxon>SAR86 cluster</taxon>
    </lineage>
</organism>
<dbReference type="PROSITE" id="PS01124">
    <property type="entry name" value="HTH_ARAC_FAMILY_2"/>
    <property type="match status" value="1"/>
</dbReference>
<gene>
    <name evidence="6" type="ORF">COA96_04580</name>
</gene>
<dbReference type="AlphaFoldDB" id="A0A2A5B6D3"/>
<dbReference type="PANTHER" id="PTHR43280">
    <property type="entry name" value="ARAC-FAMILY TRANSCRIPTIONAL REGULATOR"/>
    <property type="match status" value="1"/>
</dbReference>
<feature type="transmembrane region" description="Helical" evidence="4">
    <location>
        <begin position="31"/>
        <end position="47"/>
    </location>
</feature>
<dbReference type="SMART" id="SM00342">
    <property type="entry name" value="HTH_ARAC"/>
    <property type="match status" value="1"/>
</dbReference>
<keyword evidence="4" id="KW-1133">Transmembrane helix</keyword>
<dbReference type="PANTHER" id="PTHR43280:SF29">
    <property type="entry name" value="ARAC-FAMILY TRANSCRIPTIONAL REGULATOR"/>
    <property type="match status" value="1"/>
</dbReference>
<feature type="transmembrane region" description="Helical" evidence="4">
    <location>
        <begin position="130"/>
        <end position="151"/>
    </location>
</feature>
<dbReference type="Pfam" id="PF12833">
    <property type="entry name" value="HTH_18"/>
    <property type="match status" value="1"/>
</dbReference>
<feature type="transmembrane region" description="Helical" evidence="4">
    <location>
        <begin position="59"/>
        <end position="85"/>
    </location>
</feature>
<dbReference type="PRINTS" id="PR00032">
    <property type="entry name" value="HTHARAC"/>
</dbReference>
<sequence length="360" mass="41238">MHTINIYISMLAISQFIFLGAHFLTHQRNAIGRLVALFSLCVIAYLLDDSIDIDHSYNFIADLVLGELPTLAPFLLWMIATYLFVDERKEHSLAWVAISCCFILDTYLETSFPNTQGLRPQSLAYVIARFLPQLILLSFPLHAIYLVIRGYKMDLLEERRKLRIAFVAGLGGVIIFILTGNIINDFFYEGLEEASELYVLISSSSLFAVALFLNLESIQTSKDLMIIVSEDTPGNDTDEFPVNTVDMTDSESARAIQHAIVNEHLYREPGFTISDLADHLNLLEYRVRKIINKSMQYKNFNQFLNTYRIEEACSLLSSTELPVSHIAMDVGYSSLSVFNRVFKERTNETPSEYRKRYLRY</sequence>
<dbReference type="SUPFAM" id="SSF46689">
    <property type="entry name" value="Homeodomain-like"/>
    <property type="match status" value="1"/>
</dbReference>
<feature type="domain" description="HTH araC/xylS-type" evidence="5">
    <location>
        <begin position="260"/>
        <end position="356"/>
    </location>
</feature>
<keyword evidence="1" id="KW-0805">Transcription regulation</keyword>
<dbReference type="InterPro" id="IPR018060">
    <property type="entry name" value="HTH_AraC"/>
</dbReference>
<feature type="transmembrane region" description="Helical" evidence="4">
    <location>
        <begin position="163"/>
        <end position="183"/>
    </location>
</feature>
<dbReference type="Proteomes" id="UP000218327">
    <property type="component" value="Unassembled WGS sequence"/>
</dbReference>
<keyword evidence="4" id="KW-0472">Membrane</keyword>